<gene>
    <name evidence="1" type="ORF">Vbra_4197</name>
</gene>
<dbReference type="AlphaFoldDB" id="A0A0G4F7X9"/>
<dbReference type="VEuPathDB" id="CryptoDB:Vbra_4197"/>
<keyword evidence="2" id="KW-1185">Reference proteome</keyword>
<dbReference type="Proteomes" id="UP000041254">
    <property type="component" value="Unassembled WGS sequence"/>
</dbReference>
<reference evidence="1 2" key="1">
    <citation type="submission" date="2014-11" db="EMBL/GenBank/DDBJ databases">
        <authorList>
            <person name="Zhu J."/>
            <person name="Qi W."/>
            <person name="Song R."/>
        </authorList>
    </citation>
    <scope>NUCLEOTIDE SEQUENCE [LARGE SCALE GENOMIC DNA]</scope>
</reference>
<proteinExistence type="predicted"/>
<name>A0A0G4F7X9_VITBC</name>
<evidence type="ECO:0000313" key="2">
    <source>
        <dbReference type="Proteomes" id="UP000041254"/>
    </source>
</evidence>
<accession>A0A0G4F7X9</accession>
<sequence length="80" mass="8698">MVFLLEGLGGPVLLVVNFVDGEVYVNGGRVLQVETTEVPVAAGRTLDERFPVTMAWLKQFLLRYGGGEDPVSSLLDYPAD</sequence>
<organism evidence="1 2">
    <name type="scientific">Vitrella brassicaformis (strain CCMP3155)</name>
    <dbReference type="NCBI Taxonomy" id="1169540"/>
    <lineage>
        <taxon>Eukaryota</taxon>
        <taxon>Sar</taxon>
        <taxon>Alveolata</taxon>
        <taxon>Colpodellida</taxon>
        <taxon>Vitrellaceae</taxon>
        <taxon>Vitrella</taxon>
    </lineage>
</organism>
<dbReference type="InParanoid" id="A0A0G4F7X9"/>
<evidence type="ECO:0000313" key="1">
    <source>
        <dbReference type="EMBL" id="CEM08775.1"/>
    </source>
</evidence>
<protein>
    <submittedName>
        <fullName evidence="1">Uncharacterized protein</fullName>
    </submittedName>
</protein>
<dbReference type="EMBL" id="CDMY01000386">
    <property type="protein sequence ID" value="CEM08775.1"/>
    <property type="molecule type" value="Genomic_DNA"/>
</dbReference>